<gene>
    <name evidence="3" type="ORF">Cvel_23476</name>
</gene>
<protein>
    <recommendedName>
        <fullName evidence="4">RxLR effector protein</fullName>
    </recommendedName>
</protein>
<feature type="region of interest" description="Disordered" evidence="1">
    <location>
        <begin position="61"/>
        <end position="89"/>
    </location>
</feature>
<reference evidence="3" key="1">
    <citation type="submission" date="2014-11" db="EMBL/GenBank/DDBJ databases">
        <authorList>
            <person name="Otto D Thomas"/>
            <person name="Naeem Raeece"/>
        </authorList>
    </citation>
    <scope>NUCLEOTIDE SEQUENCE</scope>
</reference>
<evidence type="ECO:0000256" key="1">
    <source>
        <dbReference type="SAM" id="MobiDB-lite"/>
    </source>
</evidence>
<sequence>MMQFLAALFVCFVVCVHPARLLSSFVPNFRCREVGIRSIAGDGKKNRVLNSVRLKLLDQKEKAETEECKSESDGKQKGTVGTEKEEAKDEPLWKRTVRAWKVYQDGRKQNARLLYEKLSGNSITEEIEDREVQKLTARFMADNMQNKTATDLYFKLVSELT</sequence>
<dbReference type="EMBL" id="CDMZ01001573">
    <property type="protein sequence ID" value="CEM34602.1"/>
    <property type="molecule type" value="Genomic_DNA"/>
</dbReference>
<feature type="signal peptide" evidence="2">
    <location>
        <begin position="1"/>
        <end position="18"/>
    </location>
</feature>
<evidence type="ECO:0008006" key="4">
    <source>
        <dbReference type="Google" id="ProtNLM"/>
    </source>
</evidence>
<proteinExistence type="predicted"/>
<keyword evidence="2" id="KW-0732">Signal</keyword>
<feature type="chain" id="PRO_5005191216" description="RxLR effector protein" evidence="2">
    <location>
        <begin position="19"/>
        <end position="161"/>
    </location>
</feature>
<dbReference type="VEuPathDB" id="CryptoDB:Cvel_23476"/>
<dbReference type="AlphaFoldDB" id="A0A0G4GUY9"/>
<organism evidence="3">
    <name type="scientific">Chromera velia CCMP2878</name>
    <dbReference type="NCBI Taxonomy" id="1169474"/>
    <lineage>
        <taxon>Eukaryota</taxon>
        <taxon>Sar</taxon>
        <taxon>Alveolata</taxon>
        <taxon>Colpodellida</taxon>
        <taxon>Chromeraceae</taxon>
        <taxon>Chromera</taxon>
    </lineage>
</organism>
<name>A0A0G4GUY9_9ALVE</name>
<evidence type="ECO:0000313" key="3">
    <source>
        <dbReference type="EMBL" id="CEM34602.1"/>
    </source>
</evidence>
<evidence type="ECO:0000256" key="2">
    <source>
        <dbReference type="SAM" id="SignalP"/>
    </source>
</evidence>
<accession>A0A0G4GUY9</accession>